<dbReference type="PROSITE" id="PS50808">
    <property type="entry name" value="ZF_BED"/>
    <property type="match status" value="1"/>
</dbReference>
<accession>A0A0L0VCD4</accession>
<evidence type="ECO:0000256" key="1">
    <source>
        <dbReference type="ARBA" id="ARBA00022723"/>
    </source>
</evidence>
<keyword evidence="1" id="KW-0479">Metal-binding</keyword>
<reference evidence="8" key="1">
    <citation type="submission" date="2014-03" db="EMBL/GenBank/DDBJ databases">
        <title>The Genome Sequence of Puccinia striiformis f. sp. tritici PST-78.</title>
        <authorList>
            <consortium name="The Broad Institute Genome Sequencing Platform"/>
            <person name="Cuomo C."/>
            <person name="Hulbert S."/>
            <person name="Chen X."/>
            <person name="Walker B."/>
            <person name="Young S.K."/>
            <person name="Zeng Q."/>
            <person name="Gargeya S."/>
            <person name="Fitzgerald M."/>
            <person name="Haas B."/>
            <person name="Abouelleil A."/>
            <person name="Alvarado L."/>
            <person name="Arachchi H.M."/>
            <person name="Berlin A.M."/>
            <person name="Chapman S.B."/>
            <person name="Goldberg J."/>
            <person name="Griggs A."/>
            <person name="Gujja S."/>
            <person name="Hansen M."/>
            <person name="Howarth C."/>
            <person name="Imamovic A."/>
            <person name="Larimer J."/>
            <person name="McCowan C."/>
            <person name="Montmayeur A."/>
            <person name="Murphy C."/>
            <person name="Neiman D."/>
            <person name="Pearson M."/>
            <person name="Priest M."/>
            <person name="Roberts A."/>
            <person name="Saif S."/>
            <person name="Shea T."/>
            <person name="Sisk P."/>
            <person name="Sykes S."/>
            <person name="Wortman J."/>
            <person name="Nusbaum C."/>
            <person name="Birren B."/>
        </authorList>
    </citation>
    <scope>NUCLEOTIDE SEQUENCE [LARGE SCALE GENOMIC DNA]</scope>
    <source>
        <strain evidence="8">race PST-78</strain>
    </source>
</reference>
<comment type="caution">
    <text evidence="7">The sequence shown here is derived from an EMBL/GenBank/DDBJ whole genome shotgun (WGS) entry which is preliminary data.</text>
</comment>
<feature type="region of interest" description="Disordered" evidence="5">
    <location>
        <begin position="44"/>
        <end position="129"/>
    </location>
</feature>
<evidence type="ECO:0000313" key="7">
    <source>
        <dbReference type="EMBL" id="KNE96938.1"/>
    </source>
</evidence>
<sequence length="171" mass="18728">MGGRLDGPVALTPPLLIRHQTIGLTRNIPQISYTYHGHLEKKDCNGKREALTTRQPEPSTQTNPQDSDSSSSQEESDITVVPTDTTPIRADAYKASNANTTCHPDQASQTATPTASQPSNSEDTQQKTTSNIWAHFHQSGKGETPKATCKYCKKPLSAKSTSGMNHLWQYF</sequence>
<evidence type="ECO:0000256" key="2">
    <source>
        <dbReference type="ARBA" id="ARBA00022771"/>
    </source>
</evidence>
<evidence type="ECO:0000256" key="3">
    <source>
        <dbReference type="ARBA" id="ARBA00022833"/>
    </source>
</evidence>
<evidence type="ECO:0000259" key="6">
    <source>
        <dbReference type="PROSITE" id="PS50808"/>
    </source>
</evidence>
<keyword evidence="2 4" id="KW-0863">Zinc-finger</keyword>
<keyword evidence="3" id="KW-0862">Zinc</keyword>
<evidence type="ECO:0000256" key="5">
    <source>
        <dbReference type="SAM" id="MobiDB-lite"/>
    </source>
</evidence>
<dbReference type="EMBL" id="AJIL01000075">
    <property type="protein sequence ID" value="KNE96938.1"/>
    <property type="molecule type" value="Genomic_DNA"/>
</dbReference>
<organism evidence="7 8">
    <name type="scientific">Puccinia striiformis f. sp. tritici PST-78</name>
    <dbReference type="NCBI Taxonomy" id="1165861"/>
    <lineage>
        <taxon>Eukaryota</taxon>
        <taxon>Fungi</taxon>
        <taxon>Dikarya</taxon>
        <taxon>Basidiomycota</taxon>
        <taxon>Pucciniomycotina</taxon>
        <taxon>Pucciniomycetes</taxon>
        <taxon>Pucciniales</taxon>
        <taxon>Pucciniaceae</taxon>
        <taxon>Puccinia</taxon>
    </lineage>
</organism>
<dbReference type="GO" id="GO:0008270">
    <property type="term" value="F:zinc ion binding"/>
    <property type="evidence" value="ECO:0007669"/>
    <property type="project" value="UniProtKB-KW"/>
</dbReference>
<feature type="domain" description="BED-type" evidence="6">
    <location>
        <begin position="127"/>
        <end position="171"/>
    </location>
</feature>
<evidence type="ECO:0000256" key="4">
    <source>
        <dbReference type="PROSITE-ProRule" id="PRU00027"/>
    </source>
</evidence>
<feature type="compositionally biased region" description="Polar residues" evidence="5">
    <location>
        <begin position="52"/>
        <end position="64"/>
    </location>
</feature>
<dbReference type="Pfam" id="PF02892">
    <property type="entry name" value="zf-BED"/>
    <property type="match status" value="1"/>
</dbReference>
<keyword evidence="8" id="KW-1185">Reference proteome</keyword>
<dbReference type="AlphaFoldDB" id="A0A0L0VCD4"/>
<proteinExistence type="predicted"/>
<gene>
    <name evidence="7" type="ORF">PSTG_09807</name>
</gene>
<name>A0A0L0VCD4_9BASI</name>
<dbReference type="SMART" id="SM00614">
    <property type="entry name" value="ZnF_BED"/>
    <property type="match status" value="1"/>
</dbReference>
<dbReference type="InterPro" id="IPR003656">
    <property type="entry name" value="Znf_BED"/>
</dbReference>
<feature type="compositionally biased region" description="Polar residues" evidence="5">
    <location>
        <begin position="96"/>
        <end position="129"/>
    </location>
</feature>
<dbReference type="GO" id="GO:0003677">
    <property type="term" value="F:DNA binding"/>
    <property type="evidence" value="ECO:0007669"/>
    <property type="project" value="InterPro"/>
</dbReference>
<dbReference type="OrthoDB" id="10497795at2759"/>
<evidence type="ECO:0000313" key="8">
    <source>
        <dbReference type="Proteomes" id="UP000054564"/>
    </source>
</evidence>
<dbReference type="Proteomes" id="UP000054564">
    <property type="component" value="Unassembled WGS sequence"/>
</dbReference>
<protein>
    <recommendedName>
        <fullName evidence="6">BED-type domain-containing protein</fullName>
    </recommendedName>
</protein>